<dbReference type="OrthoDB" id="9798407at2"/>
<dbReference type="Pfam" id="PF01261">
    <property type="entry name" value="AP_endonuc_2"/>
    <property type="match status" value="1"/>
</dbReference>
<reference evidence="1 2" key="1">
    <citation type="submission" date="2019-04" db="EMBL/GenBank/DDBJ databases">
        <title>Vagococcus sp. nov., isolated from faeces of yaks (Bos grunniens).</title>
        <authorList>
            <person name="Ge Y."/>
        </authorList>
    </citation>
    <scope>NUCLEOTIDE SEQUENCE [LARGE SCALE GENOMIC DNA]</scope>
    <source>
        <strain evidence="1 2">MN-17</strain>
    </source>
</reference>
<organism evidence="1 2">
    <name type="scientific">Vagococcus zengguangii</name>
    <dbReference type="NCBI Taxonomy" id="2571750"/>
    <lineage>
        <taxon>Bacteria</taxon>
        <taxon>Bacillati</taxon>
        <taxon>Bacillota</taxon>
        <taxon>Bacilli</taxon>
        <taxon>Lactobacillales</taxon>
        <taxon>Enterococcaceae</taxon>
        <taxon>Vagococcus</taxon>
    </lineage>
</organism>
<dbReference type="KEGG" id="vao:FA707_00665"/>
<dbReference type="GO" id="GO:0016853">
    <property type="term" value="F:isomerase activity"/>
    <property type="evidence" value="ECO:0007669"/>
    <property type="project" value="UniProtKB-KW"/>
</dbReference>
<evidence type="ECO:0000313" key="2">
    <source>
        <dbReference type="Proteomes" id="UP000298615"/>
    </source>
</evidence>
<dbReference type="InterPro" id="IPR036237">
    <property type="entry name" value="Xyl_isomerase-like_sf"/>
</dbReference>
<dbReference type="Gene3D" id="3.20.20.150">
    <property type="entry name" value="Divalent-metal-dependent TIM barrel enzymes"/>
    <property type="match status" value="1"/>
</dbReference>
<dbReference type="PANTHER" id="PTHR12110:SF41">
    <property type="entry name" value="INOSOSE DEHYDRATASE"/>
    <property type="match status" value="1"/>
</dbReference>
<dbReference type="EMBL" id="CP039712">
    <property type="protein sequence ID" value="QCI85569.1"/>
    <property type="molecule type" value="Genomic_DNA"/>
</dbReference>
<dbReference type="InterPro" id="IPR050312">
    <property type="entry name" value="IolE/XylAMocC-like"/>
</dbReference>
<sequence>MTKTALQLWSVKEACVENFAKTLCEVADMGYEGIEFAGYYDMPAEALRELLEELKLEVAGSHIPIERLRESFDDVVAYEKTIGNQRIVVPWLQHETTDEWLAAFEELTMFQEKLAARDMTLIYHNHAHELLDFEAFNVLAEMANHVPTIKFEVDTYWIAYGGLDVLDWLNTYKERVELLHIKELMGTGDARESTEIGNGVLPISDYVAFAQEYAIEWLIIEQEAFQNHTPLESARLNVERLKELMS</sequence>
<dbReference type="AlphaFoldDB" id="A0A4D7CN92"/>
<dbReference type="PANTHER" id="PTHR12110">
    <property type="entry name" value="HYDROXYPYRUVATE ISOMERASE"/>
    <property type="match status" value="1"/>
</dbReference>
<keyword evidence="2" id="KW-1185">Reference proteome</keyword>
<evidence type="ECO:0000313" key="1">
    <source>
        <dbReference type="EMBL" id="QCI85569.1"/>
    </source>
</evidence>
<protein>
    <submittedName>
        <fullName evidence="1">Sugar phosphate isomerase/epimerase</fullName>
    </submittedName>
</protein>
<dbReference type="SUPFAM" id="SSF51658">
    <property type="entry name" value="Xylose isomerase-like"/>
    <property type="match status" value="1"/>
</dbReference>
<dbReference type="InterPro" id="IPR013022">
    <property type="entry name" value="Xyl_isomerase-like_TIM-brl"/>
</dbReference>
<proteinExistence type="predicted"/>
<name>A0A4D7CN92_9ENTE</name>
<accession>A0A4D7CN92</accession>
<keyword evidence="1" id="KW-0413">Isomerase</keyword>
<dbReference type="RefSeq" id="WP_136952415.1">
    <property type="nucleotide sequence ID" value="NZ_CP039712.1"/>
</dbReference>
<dbReference type="Proteomes" id="UP000298615">
    <property type="component" value="Chromosome"/>
</dbReference>
<gene>
    <name evidence="1" type="ORF">FA707_00665</name>
</gene>